<dbReference type="GO" id="GO:0003723">
    <property type="term" value="F:RNA binding"/>
    <property type="evidence" value="ECO:0007669"/>
    <property type="project" value="TreeGrafter"/>
</dbReference>
<protein>
    <submittedName>
        <fullName evidence="13">Superfamily II DNA and RNA helicase</fullName>
    </submittedName>
</protein>
<feature type="region of interest" description="Disordered" evidence="10">
    <location>
        <begin position="469"/>
        <end position="488"/>
    </location>
</feature>
<dbReference type="InterPro" id="IPR006474">
    <property type="entry name" value="Helicase_Cas3_CRISPR-ass_core"/>
</dbReference>
<dbReference type="PROSITE" id="PS51643">
    <property type="entry name" value="HD_CAS3"/>
    <property type="match status" value="1"/>
</dbReference>
<dbReference type="InterPro" id="IPR027417">
    <property type="entry name" value="P-loop_NTPase"/>
</dbReference>
<feature type="domain" description="HD Cas3-type" evidence="12">
    <location>
        <begin position="23"/>
        <end position="210"/>
    </location>
</feature>
<dbReference type="Proteomes" id="UP000001963">
    <property type="component" value="Chromosome"/>
</dbReference>
<dbReference type="NCBIfam" id="TIGR01596">
    <property type="entry name" value="cas3_HD"/>
    <property type="match status" value="1"/>
</dbReference>
<name>Q0BRG2_GRABC</name>
<evidence type="ECO:0000259" key="11">
    <source>
        <dbReference type="PROSITE" id="PS51192"/>
    </source>
</evidence>
<dbReference type="KEGG" id="gbe:GbCGDNIH1_1692"/>
<dbReference type="GO" id="GO:0051607">
    <property type="term" value="P:defense response to virus"/>
    <property type="evidence" value="ECO:0007669"/>
    <property type="project" value="UniProtKB-KW"/>
</dbReference>
<dbReference type="EMBL" id="CP000394">
    <property type="protein sequence ID" value="ABI62590.1"/>
    <property type="molecule type" value="Genomic_DNA"/>
</dbReference>
<evidence type="ECO:0000256" key="9">
    <source>
        <dbReference type="ARBA" id="ARBA00023118"/>
    </source>
</evidence>
<dbReference type="InterPro" id="IPR054712">
    <property type="entry name" value="Cas3-like_dom"/>
</dbReference>
<dbReference type="InterPro" id="IPR014001">
    <property type="entry name" value="Helicase_ATP-bd"/>
</dbReference>
<dbReference type="Pfam" id="PF18019">
    <property type="entry name" value="Cas3_HD"/>
    <property type="match status" value="1"/>
</dbReference>
<dbReference type="InterPro" id="IPR038257">
    <property type="entry name" value="CRISPR-assoc_Cas3_HD_sf"/>
</dbReference>
<comment type="similarity">
    <text evidence="2">In the central section; belongs to the CRISPR-associated helicase Cas3 family.</text>
</comment>
<dbReference type="Gene3D" id="1.10.3210.30">
    <property type="match status" value="1"/>
</dbReference>
<keyword evidence="14" id="KW-1185">Reference proteome</keyword>
<evidence type="ECO:0000256" key="4">
    <source>
        <dbReference type="ARBA" id="ARBA00022723"/>
    </source>
</evidence>
<evidence type="ECO:0000256" key="6">
    <source>
        <dbReference type="ARBA" id="ARBA00022801"/>
    </source>
</evidence>
<dbReference type="GO" id="GO:0003724">
    <property type="term" value="F:RNA helicase activity"/>
    <property type="evidence" value="ECO:0007669"/>
    <property type="project" value="TreeGrafter"/>
</dbReference>
<evidence type="ECO:0000259" key="12">
    <source>
        <dbReference type="PROSITE" id="PS51643"/>
    </source>
</evidence>
<evidence type="ECO:0000313" key="13">
    <source>
        <dbReference type="EMBL" id="ABI62590.1"/>
    </source>
</evidence>
<evidence type="ECO:0000256" key="8">
    <source>
        <dbReference type="ARBA" id="ARBA00022840"/>
    </source>
</evidence>
<evidence type="ECO:0000256" key="3">
    <source>
        <dbReference type="ARBA" id="ARBA00022722"/>
    </source>
</evidence>
<keyword evidence="4" id="KW-0479">Metal-binding</keyword>
<dbReference type="InterPro" id="IPR050547">
    <property type="entry name" value="DEAD_box_RNA_helicases"/>
</dbReference>
<comment type="similarity">
    <text evidence="1">In the N-terminal section; belongs to the CRISPR-associated nuclease Cas3-HD family.</text>
</comment>
<dbReference type="NCBIfam" id="TIGR01587">
    <property type="entry name" value="cas3_core"/>
    <property type="match status" value="1"/>
</dbReference>
<dbReference type="AlphaFoldDB" id="Q0BRG2"/>
<dbReference type="Pfam" id="PF22590">
    <property type="entry name" value="Cas3-like_C_2"/>
    <property type="match status" value="1"/>
</dbReference>
<dbReference type="PROSITE" id="PS51192">
    <property type="entry name" value="HELICASE_ATP_BIND_1"/>
    <property type="match status" value="1"/>
</dbReference>
<organism evidence="13 14">
    <name type="scientific">Granulibacter bethesdensis (strain ATCC BAA-1260 / CGDNIH1)</name>
    <dbReference type="NCBI Taxonomy" id="391165"/>
    <lineage>
        <taxon>Bacteria</taxon>
        <taxon>Pseudomonadati</taxon>
        <taxon>Pseudomonadota</taxon>
        <taxon>Alphaproteobacteria</taxon>
        <taxon>Acetobacterales</taxon>
        <taxon>Acetobacteraceae</taxon>
        <taxon>Granulibacter</taxon>
    </lineage>
</organism>
<accession>Q0BRG2</accession>
<evidence type="ECO:0000256" key="2">
    <source>
        <dbReference type="ARBA" id="ARBA00009046"/>
    </source>
</evidence>
<dbReference type="STRING" id="391165.GbCGDNIH1_1692"/>
<keyword evidence="7 13" id="KW-0347">Helicase</keyword>
<dbReference type="InterPro" id="IPR006483">
    <property type="entry name" value="CRISPR-assoc_Cas3_HD"/>
</dbReference>
<dbReference type="GO" id="GO:0005524">
    <property type="term" value="F:ATP binding"/>
    <property type="evidence" value="ECO:0007669"/>
    <property type="project" value="UniProtKB-KW"/>
</dbReference>
<feature type="domain" description="Helicase ATP-binding" evidence="11">
    <location>
        <begin position="272"/>
        <end position="476"/>
    </location>
</feature>
<dbReference type="eggNOG" id="COG1203">
    <property type="taxonomic scope" value="Bacteria"/>
</dbReference>
<dbReference type="PANTHER" id="PTHR47963:SF9">
    <property type="entry name" value="CRISPR-ASSOCIATED ENDONUCLEASE_HELICASE CAS3"/>
    <property type="match status" value="1"/>
</dbReference>
<dbReference type="SMART" id="SM00487">
    <property type="entry name" value="DEXDc"/>
    <property type="match status" value="1"/>
</dbReference>
<dbReference type="GO" id="GO:0004518">
    <property type="term" value="F:nuclease activity"/>
    <property type="evidence" value="ECO:0007669"/>
    <property type="project" value="UniProtKB-KW"/>
</dbReference>
<keyword evidence="8" id="KW-0067">ATP-binding</keyword>
<evidence type="ECO:0000256" key="10">
    <source>
        <dbReference type="SAM" id="MobiDB-lite"/>
    </source>
</evidence>
<sequence>MASSQGPLMPIALPPFPWAKFAEPDCWLPLITHLGDVGDCFEALLNLPLYRARLATIIEKEPDRVTIQRLCALAFLHDIGKLSSGFQGKILTKARKGHLLEGYHVLWRKEAGLQDALGLREDLSQWGEAMRSLFLAALAHHGRPIMVVGQEPVQADWAARTGYNPTEAARAIGQACRTRYPDAFGPGPHLPHHTELQHFFAGLVALADQIGSRECDFPLDRTIRTATKAADVLRNINMDVSRLRQALKPVEPWQLFGWAEGTKLRPMQQALLELSLDIRLAALESETGSGKTEAAFLRFLRLFRAGLVDGLYFAVPTRAAAAQLHRRINHAVQAAFGGECFLALPGYMKAGTSEGWALPGYRVEWADNPDEAQKQARWAAETSRRFLAAPVAVGTVDQVMLAGLQVKWSHFRSAALARSYLVIDEVHASDSYMSAVMDRIVQNHVAHGGHALLMSATLGSATRASLLGARKKRKTDSHSPVHAPYPSLSWAEGEERRKQEIHLGIDLTEYQKAVSVNAAPLIADPHAIAGMALEAARQGARVLVIRNTVDQVIATQRAIEALDAHAPTLSVNGIRCPHHSRFAAEDRLLLDHAVEQAMGKHSVPGGRIVCGSQTVEQSLDIDADFMITDLCPIDVLLQRIGRLHRHAGRHDRPDAFRNARCVVLIPEILSPEINLLRFGLGISRDGGGVYTDITGLESVRRMINDGMVWTIPQDNRRLVETGTDPQTLTALAQQLGPAWTQARNAVVGGRSAQGTIGRMNLVDCTRAFDGSIDDCFPNDTNIVTRLGADRTALLFAPDTRGPFGEKVSQIFVPGHWVDASVATATGAEWIQPSSEQLVFESAGLSYSRFGLTRSYST</sequence>
<reference evidence="13 14" key="1">
    <citation type="journal article" date="2007" name="J. Bacteriol.">
        <title>Genome sequence analysis of the emerging human pathogenic acetic acid bacterium Granulibacter bethesdensis.</title>
        <authorList>
            <person name="Greenberg D.E."/>
            <person name="Porcella S.F."/>
            <person name="Zelazny A.M."/>
            <person name="Virtaneva K."/>
            <person name="Sturdevant D.E."/>
            <person name="Kupko J.J.III."/>
            <person name="Barbian K.D."/>
            <person name="Babar A."/>
            <person name="Dorward D.W."/>
            <person name="Holland S.M."/>
        </authorList>
    </citation>
    <scope>NUCLEOTIDE SEQUENCE [LARGE SCALE GENOMIC DNA]</scope>
    <source>
        <strain evidence="14">ATCC BAA-1260 / CGDNIH1</strain>
    </source>
</reference>
<gene>
    <name evidence="13" type="ordered locus">GbCGDNIH1_1692</name>
</gene>
<dbReference type="GO" id="GO:0046872">
    <property type="term" value="F:metal ion binding"/>
    <property type="evidence" value="ECO:0007669"/>
    <property type="project" value="UniProtKB-KW"/>
</dbReference>
<evidence type="ECO:0000256" key="7">
    <source>
        <dbReference type="ARBA" id="ARBA00022806"/>
    </source>
</evidence>
<keyword evidence="9" id="KW-0051">Antiviral defense</keyword>
<dbReference type="SUPFAM" id="SSF52540">
    <property type="entry name" value="P-loop containing nucleoside triphosphate hydrolases"/>
    <property type="match status" value="1"/>
</dbReference>
<keyword evidence="5" id="KW-0547">Nucleotide-binding</keyword>
<keyword evidence="6" id="KW-0378">Hydrolase</keyword>
<keyword evidence="3" id="KW-0540">Nuclease</keyword>
<evidence type="ECO:0000256" key="5">
    <source>
        <dbReference type="ARBA" id="ARBA00022741"/>
    </source>
</evidence>
<dbReference type="GO" id="GO:0016787">
    <property type="term" value="F:hydrolase activity"/>
    <property type="evidence" value="ECO:0007669"/>
    <property type="project" value="UniProtKB-KW"/>
</dbReference>
<dbReference type="Gene3D" id="3.40.50.300">
    <property type="entry name" value="P-loop containing nucleotide triphosphate hydrolases"/>
    <property type="match status" value="1"/>
</dbReference>
<dbReference type="CDD" id="cd09641">
    <property type="entry name" value="Cas3''_I"/>
    <property type="match status" value="1"/>
</dbReference>
<evidence type="ECO:0000313" key="14">
    <source>
        <dbReference type="Proteomes" id="UP000001963"/>
    </source>
</evidence>
<dbReference type="InterPro" id="IPR011545">
    <property type="entry name" value="DEAD/DEAH_box_helicase_dom"/>
</dbReference>
<evidence type="ECO:0000256" key="1">
    <source>
        <dbReference type="ARBA" id="ARBA00006847"/>
    </source>
</evidence>
<dbReference type="PANTHER" id="PTHR47963">
    <property type="entry name" value="DEAD-BOX ATP-DEPENDENT RNA HELICASE 47, MITOCHONDRIAL"/>
    <property type="match status" value="1"/>
</dbReference>
<dbReference type="HOGENOM" id="CLU_013924_2_0_5"/>
<dbReference type="Pfam" id="PF00270">
    <property type="entry name" value="DEAD"/>
    <property type="match status" value="1"/>
</dbReference>
<proteinExistence type="inferred from homology"/>